<dbReference type="InterPro" id="IPR036397">
    <property type="entry name" value="RNaseH_sf"/>
</dbReference>
<dbReference type="InterPro" id="IPR032473">
    <property type="entry name" value="Argonaute_Mid_dom"/>
</dbReference>
<gene>
    <name evidence="4" type="ORF">GALMADRAFT_111558</name>
</gene>
<evidence type="ECO:0000313" key="5">
    <source>
        <dbReference type="Proteomes" id="UP000027222"/>
    </source>
</evidence>
<feature type="domain" description="Piwi" evidence="3">
    <location>
        <begin position="545"/>
        <end position="852"/>
    </location>
</feature>
<dbReference type="OrthoDB" id="10252740at2759"/>
<reference evidence="5" key="1">
    <citation type="journal article" date="2014" name="Proc. Natl. Acad. Sci. U.S.A.">
        <title>Extensive sampling of basidiomycete genomes demonstrates inadequacy of the white-rot/brown-rot paradigm for wood decay fungi.</title>
        <authorList>
            <person name="Riley R."/>
            <person name="Salamov A.A."/>
            <person name="Brown D.W."/>
            <person name="Nagy L.G."/>
            <person name="Floudas D."/>
            <person name="Held B.W."/>
            <person name="Levasseur A."/>
            <person name="Lombard V."/>
            <person name="Morin E."/>
            <person name="Otillar R."/>
            <person name="Lindquist E.A."/>
            <person name="Sun H."/>
            <person name="LaButti K.M."/>
            <person name="Schmutz J."/>
            <person name="Jabbour D."/>
            <person name="Luo H."/>
            <person name="Baker S.E."/>
            <person name="Pisabarro A.G."/>
            <person name="Walton J.D."/>
            <person name="Blanchette R.A."/>
            <person name="Henrissat B."/>
            <person name="Martin F."/>
            <person name="Cullen D."/>
            <person name="Hibbett D.S."/>
            <person name="Grigoriev I.V."/>
        </authorList>
    </citation>
    <scope>NUCLEOTIDE SEQUENCE [LARGE SCALE GENOMIC DNA]</scope>
    <source>
        <strain evidence="5">CBS 339.88</strain>
    </source>
</reference>
<dbReference type="GO" id="GO:0003723">
    <property type="term" value="F:RNA binding"/>
    <property type="evidence" value="ECO:0007669"/>
    <property type="project" value="InterPro"/>
</dbReference>
<dbReference type="SUPFAM" id="SSF101690">
    <property type="entry name" value="PAZ domain"/>
    <property type="match status" value="1"/>
</dbReference>
<feature type="region of interest" description="Disordered" evidence="1">
    <location>
        <begin position="1"/>
        <end position="26"/>
    </location>
</feature>
<dbReference type="InterPro" id="IPR003165">
    <property type="entry name" value="Piwi"/>
</dbReference>
<evidence type="ECO:0000259" key="3">
    <source>
        <dbReference type="PROSITE" id="PS50822"/>
    </source>
</evidence>
<keyword evidence="5" id="KW-1185">Reference proteome</keyword>
<feature type="compositionally biased region" description="Gly residues" evidence="1">
    <location>
        <begin position="9"/>
        <end position="26"/>
    </location>
</feature>
<evidence type="ECO:0008006" key="6">
    <source>
        <dbReference type="Google" id="ProtNLM"/>
    </source>
</evidence>
<dbReference type="InterPro" id="IPR014811">
    <property type="entry name" value="ArgoL1"/>
</dbReference>
<feature type="domain" description="PAZ" evidence="2">
    <location>
        <begin position="269"/>
        <end position="370"/>
    </location>
</feature>
<dbReference type="InterPro" id="IPR032472">
    <property type="entry name" value="ArgoL2"/>
</dbReference>
<dbReference type="Pfam" id="PF02170">
    <property type="entry name" value="PAZ"/>
    <property type="match status" value="1"/>
</dbReference>
<dbReference type="Gene3D" id="3.30.420.10">
    <property type="entry name" value="Ribonuclease H-like superfamily/Ribonuclease H"/>
    <property type="match status" value="1"/>
</dbReference>
<dbReference type="Gene3D" id="2.170.260.10">
    <property type="entry name" value="paz domain"/>
    <property type="match status" value="1"/>
</dbReference>
<dbReference type="InterPro" id="IPR036085">
    <property type="entry name" value="PAZ_dom_sf"/>
</dbReference>
<evidence type="ECO:0000259" key="2">
    <source>
        <dbReference type="PROSITE" id="PS50821"/>
    </source>
</evidence>
<dbReference type="InterPro" id="IPR032474">
    <property type="entry name" value="Argonaute_N"/>
</dbReference>
<evidence type="ECO:0000256" key="1">
    <source>
        <dbReference type="SAM" id="MobiDB-lite"/>
    </source>
</evidence>
<dbReference type="PROSITE" id="PS50821">
    <property type="entry name" value="PAZ"/>
    <property type="match status" value="1"/>
</dbReference>
<dbReference type="InterPro" id="IPR012337">
    <property type="entry name" value="RNaseH-like_sf"/>
</dbReference>
<dbReference type="Pfam" id="PF08699">
    <property type="entry name" value="ArgoL1"/>
    <property type="match status" value="1"/>
</dbReference>
<dbReference type="Pfam" id="PF16488">
    <property type="entry name" value="ArgoL2"/>
    <property type="match status" value="1"/>
</dbReference>
<dbReference type="EMBL" id="KL142368">
    <property type="protein sequence ID" value="KDR84292.1"/>
    <property type="molecule type" value="Genomic_DNA"/>
</dbReference>
<dbReference type="SMART" id="SM00950">
    <property type="entry name" value="Piwi"/>
    <property type="match status" value="1"/>
</dbReference>
<dbReference type="Proteomes" id="UP000027222">
    <property type="component" value="Unassembled WGS sequence"/>
</dbReference>
<dbReference type="InterPro" id="IPR003100">
    <property type="entry name" value="PAZ_dom"/>
</dbReference>
<dbReference type="SUPFAM" id="SSF53098">
    <property type="entry name" value="Ribonuclease H-like"/>
    <property type="match status" value="1"/>
</dbReference>
<dbReference type="CDD" id="cd04657">
    <property type="entry name" value="Piwi_ago-like"/>
    <property type="match status" value="1"/>
</dbReference>
<sequence length="894" mass="98453">MPPRVAPGRGSGPQRGGGPARGGGAGRGGVPVAIAGEYSSVKTVGVKRPNFGTGGRPVNTIVNAFPVTVPDGIIYHYDDITPDKLPARVNMILFDRLQTNVAPQIFTAPTVYDGRKNAFAMYKLALGPTDSAVFDVTMERLGPASSDSRPPKIYKMKITKAAEINTEVLHRFIAGQQSQDNTVLTSIMALNVVIRMGPNLKHPFNTRSFFTERGKRAIGGGMELWRGFFQSLRPSQGSMYINLDIATGIMYKPGPLTNLCLEFLGRPATDPSIMSAKKGFPDRERIRLQRFVSNMRVITEHGGQVRPRVIKRLTAEGASSRMFNTREGQSMSVANYFKTVLGRPLRFPDVICIEVGSGAVIPLELCNVPPGQIMRKQIPADKTNDVLEFSKLDPPARLDAIKQGLSVLQYGQSEYVRQFGMNVTPTPLSVRARVIAAPVLRYGQGGRENTIKPANGQWNMRDKKFVKPMTIKVWAIVVYESQNRFNLTTAQDMATSFCEGAASVGMNVEDKRPLIFYENGQQVIADHLRKAGKACVDQKKSPPNLIVVVLPEGGNQIYTAVKHFGDVTMGVATQCLKSQKCSRAKPQYWANVMLKVNVKLGGINNVLENSPINDPHHPTIVMGADVIHPAPGAEGRPSFTTLVSSVDGTTAKYVSDSRVQTGRVEMIEDLEEMCKNLLTKYIGYQRAFEKGRPPPTRLIFYRDGVSEGQFQQVLDNELPQIKKACRDVKLNLKITLIIVGKRHHIRQVFMFPQNPGDGDRSGNCQAGTTIDEGLGHPTEFDYYQLTHGGLLGTSRPAHYSVILDENNFNADAMQNLSFSLCHVYARATRSVSIPAPVYYADIICARAKNHYTPGSDLDLSETATQTSHADTQLEAFKLGYKPLHANMANLMYFM</sequence>
<accession>A0A067TPN6</accession>
<dbReference type="InterPro" id="IPR045246">
    <property type="entry name" value="Piwi_ago-like"/>
</dbReference>
<organism evidence="4 5">
    <name type="scientific">Galerina marginata (strain CBS 339.88)</name>
    <dbReference type="NCBI Taxonomy" id="685588"/>
    <lineage>
        <taxon>Eukaryota</taxon>
        <taxon>Fungi</taxon>
        <taxon>Dikarya</taxon>
        <taxon>Basidiomycota</taxon>
        <taxon>Agaricomycotina</taxon>
        <taxon>Agaricomycetes</taxon>
        <taxon>Agaricomycetidae</taxon>
        <taxon>Agaricales</taxon>
        <taxon>Agaricineae</taxon>
        <taxon>Strophariaceae</taxon>
        <taxon>Galerina</taxon>
    </lineage>
</organism>
<dbReference type="AlphaFoldDB" id="A0A067TPN6"/>
<dbReference type="SMART" id="SM01163">
    <property type="entry name" value="DUF1785"/>
    <property type="match status" value="1"/>
</dbReference>
<protein>
    <recommendedName>
        <fullName evidence="6">Piwi domain-containing protein</fullName>
    </recommendedName>
</protein>
<proteinExistence type="predicted"/>
<dbReference type="Pfam" id="PF16487">
    <property type="entry name" value="ArgoMid"/>
    <property type="match status" value="1"/>
</dbReference>
<dbReference type="Gene3D" id="3.40.50.2300">
    <property type="match status" value="1"/>
</dbReference>
<dbReference type="Pfam" id="PF16486">
    <property type="entry name" value="ArgoN"/>
    <property type="match status" value="1"/>
</dbReference>
<name>A0A067TPN6_GALM3</name>
<dbReference type="HOGENOM" id="CLU_004544_4_3_1"/>
<dbReference type="STRING" id="685588.A0A067TPN6"/>
<dbReference type="PANTHER" id="PTHR22891">
    <property type="entry name" value="EUKARYOTIC TRANSLATION INITIATION FACTOR 2C"/>
    <property type="match status" value="1"/>
</dbReference>
<evidence type="ECO:0000313" key="4">
    <source>
        <dbReference type="EMBL" id="KDR84292.1"/>
    </source>
</evidence>
<dbReference type="Pfam" id="PF02171">
    <property type="entry name" value="Piwi"/>
    <property type="match status" value="1"/>
</dbReference>
<dbReference type="PROSITE" id="PS50822">
    <property type="entry name" value="PIWI"/>
    <property type="match status" value="1"/>
</dbReference>
<dbReference type="CDD" id="cd02846">
    <property type="entry name" value="PAZ_argonaute_like"/>
    <property type="match status" value="1"/>
</dbReference>